<dbReference type="Proteomes" id="UP000663864">
    <property type="component" value="Unassembled WGS sequence"/>
</dbReference>
<accession>A0A814FI62</accession>
<dbReference type="EMBL" id="CAJNOT010000442">
    <property type="protein sequence ID" value="CAF0983173.1"/>
    <property type="molecule type" value="Genomic_DNA"/>
</dbReference>
<proteinExistence type="predicted"/>
<evidence type="ECO:0000313" key="1">
    <source>
        <dbReference type="EMBL" id="CAF0983173.1"/>
    </source>
</evidence>
<reference evidence="1" key="1">
    <citation type="submission" date="2021-02" db="EMBL/GenBank/DDBJ databases">
        <authorList>
            <person name="Nowell W R."/>
        </authorList>
    </citation>
    <scope>NUCLEOTIDE SEQUENCE</scope>
</reference>
<protein>
    <submittedName>
        <fullName evidence="1">Uncharacterized protein</fullName>
    </submittedName>
</protein>
<organism evidence="1 2">
    <name type="scientific">Rotaria sordida</name>
    <dbReference type="NCBI Taxonomy" id="392033"/>
    <lineage>
        <taxon>Eukaryota</taxon>
        <taxon>Metazoa</taxon>
        <taxon>Spiralia</taxon>
        <taxon>Gnathifera</taxon>
        <taxon>Rotifera</taxon>
        <taxon>Eurotatoria</taxon>
        <taxon>Bdelloidea</taxon>
        <taxon>Philodinida</taxon>
        <taxon>Philodinidae</taxon>
        <taxon>Rotaria</taxon>
    </lineage>
</organism>
<evidence type="ECO:0000313" key="2">
    <source>
        <dbReference type="Proteomes" id="UP000663864"/>
    </source>
</evidence>
<dbReference type="AlphaFoldDB" id="A0A814FI62"/>
<gene>
    <name evidence="1" type="ORF">ZHD862_LOCUS11615</name>
</gene>
<sequence>MIKALSLTDETRFPCLAHHLHQSYEQLLILLRELGEQHRLVHINPQLLYEISKCKHFDAQKTGINIWHKIEQIFQSFNLSFSKTPITTDQGANMIKALSLTDEARFPCLAHHLHQSYEQLLILLREHGE</sequence>
<comment type="caution">
    <text evidence="1">The sequence shown here is derived from an EMBL/GenBank/DDBJ whole genome shotgun (WGS) entry which is preliminary data.</text>
</comment>
<name>A0A814FI62_9BILA</name>